<organism evidence="3 4">
    <name type="scientific">Trema orientale</name>
    <name type="common">Charcoal tree</name>
    <name type="synonym">Celtis orientalis</name>
    <dbReference type="NCBI Taxonomy" id="63057"/>
    <lineage>
        <taxon>Eukaryota</taxon>
        <taxon>Viridiplantae</taxon>
        <taxon>Streptophyta</taxon>
        <taxon>Embryophyta</taxon>
        <taxon>Tracheophyta</taxon>
        <taxon>Spermatophyta</taxon>
        <taxon>Magnoliopsida</taxon>
        <taxon>eudicotyledons</taxon>
        <taxon>Gunneridae</taxon>
        <taxon>Pentapetalae</taxon>
        <taxon>rosids</taxon>
        <taxon>fabids</taxon>
        <taxon>Rosales</taxon>
        <taxon>Cannabaceae</taxon>
        <taxon>Trema</taxon>
    </lineage>
</organism>
<evidence type="ECO:0000313" key="3">
    <source>
        <dbReference type="EMBL" id="PON91047.1"/>
    </source>
</evidence>
<name>A0A2P5EZU0_TREOI</name>
<dbReference type="Gene3D" id="3.40.50.10140">
    <property type="entry name" value="Toll/interleukin-1 receptor homology (TIR) domain"/>
    <property type="match status" value="1"/>
</dbReference>
<dbReference type="InterPro" id="IPR000157">
    <property type="entry name" value="TIR_dom"/>
</dbReference>
<dbReference type="AlphaFoldDB" id="A0A2P5EZU0"/>
<dbReference type="SUPFAM" id="SSF52200">
    <property type="entry name" value="Toll/Interleukin receptor TIR domain"/>
    <property type="match status" value="1"/>
</dbReference>
<evidence type="ECO:0000256" key="1">
    <source>
        <dbReference type="ARBA" id="ARBA00023027"/>
    </source>
</evidence>
<dbReference type="PANTHER" id="PTHR32009">
    <property type="entry name" value="TMV RESISTANCE PROTEIN N-LIKE"/>
    <property type="match status" value="1"/>
</dbReference>
<proteinExistence type="predicted"/>
<dbReference type="OrthoDB" id="1164163at2759"/>
<dbReference type="Proteomes" id="UP000237000">
    <property type="component" value="Unassembled WGS sequence"/>
</dbReference>
<dbReference type="GO" id="GO:0007165">
    <property type="term" value="P:signal transduction"/>
    <property type="evidence" value="ECO:0007669"/>
    <property type="project" value="InterPro"/>
</dbReference>
<sequence>YGYCFFFFYSTLKKNDIFISFSGEDTRNNFTSHLYAALRRKNIETYIDEENLKRGDEISRVSVVVLLKNYADSGWCLDELVHILQCRE</sequence>
<dbReference type="InterPro" id="IPR035897">
    <property type="entry name" value="Toll_tir_struct_dom_sf"/>
</dbReference>
<keyword evidence="1" id="KW-0520">NAD</keyword>
<dbReference type="Pfam" id="PF01582">
    <property type="entry name" value="TIR"/>
    <property type="match status" value="1"/>
</dbReference>
<dbReference type="EMBL" id="JXTC01000077">
    <property type="protein sequence ID" value="PON91047.1"/>
    <property type="molecule type" value="Genomic_DNA"/>
</dbReference>
<dbReference type="InParanoid" id="A0A2P5EZU0"/>
<reference evidence="4" key="1">
    <citation type="submission" date="2016-06" db="EMBL/GenBank/DDBJ databases">
        <title>Parallel loss of symbiosis genes in relatives of nitrogen-fixing non-legume Parasponia.</title>
        <authorList>
            <person name="Van Velzen R."/>
            <person name="Holmer R."/>
            <person name="Bu F."/>
            <person name="Rutten L."/>
            <person name="Van Zeijl A."/>
            <person name="Liu W."/>
            <person name="Santuari L."/>
            <person name="Cao Q."/>
            <person name="Sharma T."/>
            <person name="Shen D."/>
            <person name="Roswanjaya Y."/>
            <person name="Wardhani T."/>
            <person name="Kalhor M.S."/>
            <person name="Jansen J."/>
            <person name="Van den Hoogen J."/>
            <person name="Gungor B."/>
            <person name="Hartog M."/>
            <person name="Hontelez J."/>
            <person name="Verver J."/>
            <person name="Yang W.-C."/>
            <person name="Schijlen E."/>
            <person name="Repin R."/>
            <person name="Schilthuizen M."/>
            <person name="Schranz E."/>
            <person name="Heidstra R."/>
            <person name="Miyata K."/>
            <person name="Fedorova E."/>
            <person name="Kohlen W."/>
            <person name="Bisseling T."/>
            <person name="Smit S."/>
            <person name="Geurts R."/>
        </authorList>
    </citation>
    <scope>NUCLEOTIDE SEQUENCE [LARGE SCALE GENOMIC DNA]</scope>
    <source>
        <strain evidence="4">cv. RG33-2</strain>
    </source>
</reference>
<keyword evidence="4" id="KW-1185">Reference proteome</keyword>
<feature type="non-terminal residue" evidence="3">
    <location>
        <position position="1"/>
    </location>
</feature>
<feature type="domain" description="TIR" evidence="2">
    <location>
        <begin position="13"/>
        <end position="88"/>
    </location>
</feature>
<dbReference type="PANTHER" id="PTHR32009:SF155">
    <property type="entry name" value="DISEASE RESISTANCE PROTEIN (TIR-NBS-LRR CLASS)"/>
    <property type="match status" value="1"/>
</dbReference>
<evidence type="ECO:0000313" key="4">
    <source>
        <dbReference type="Proteomes" id="UP000237000"/>
    </source>
</evidence>
<accession>A0A2P5EZU0</accession>
<dbReference type="PROSITE" id="PS50104">
    <property type="entry name" value="TIR"/>
    <property type="match status" value="1"/>
</dbReference>
<evidence type="ECO:0000259" key="2">
    <source>
        <dbReference type="PROSITE" id="PS50104"/>
    </source>
</evidence>
<gene>
    <name evidence="3" type="ORF">TorRG33x02_130780</name>
</gene>
<comment type="caution">
    <text evidence="3">The sequence shown here is derived from an EMBL/GenBank/DDBJ whole genome shotgun (WGS) entry which is preliminary data.</text>
</comment>
<protein>
    <submittedName>
        <fullName evidence="3">TIR domain containing protein</fullName>
    </submittedName>
</protein>
<dbReference type="SMART" id="SM00255">
    <property type="entry name" value="TIR"/>
    <property type="match status" value="1"/>
</dbReference>